<evidence type="ECO:0000256" key="1">
    <source>
        <dbReference type="ARBA" id="ARBA00004328"/>
    </source>
</evidence>
<dbReference type="AlphaFoldDB" id="A0ABD2QFG2"/>
<dbReference type="Gene3D" id="3.30.1360.10">
    <property type="entry name" value="RNA polymerase, RBP11-like subunit"/>
    <property type="match status" value="2"/>
</dbReference>
<dbReference type="CDD" id="cd07029">
    <property type="entry name" value="RNAP_I_III_AC19"/>
    <property type="match status" value="1"/>
</dbReference>
<dbReference type="InterPro" id="IPR009025">
    <property type="entry name" value="RBP11-like_dimer"/>
</dbReference>
<organism evidence="5 6">
    <name type="scientific">Cichlidogyrus casuarinus</name>
    <dbReference type="NCBI Taxonomy" id="1844966"/>
    <lineage>
        <taxon>Eukaryota</taxon>
        <taxon>Metazoa</taxon>
        <taxon>Spiralia</taxon>
        <taxon>Lophotrochozoa</taxon>
        <taxon>Platyhelminthes</taxon>
        <taxon>Monogenea</taxon>
        <taxon>Monopisthocotylea</taxon>
        <taxon>Dactylogyridea</taxon>
        <taxon>Ancyrocephalidae</taxon>
        <taxon>Cichlidogyrus</taxon>
    </lineage>
</organism>
<evidence type="ECO:0000313" key="6">
    <source>
        <dbReference type="Proteomes" id="UP001626550"/>
    </source>
</evidence>
<dbReference type="InterPro" id="IPR022842">
    <property type="entry name" value="RNAP_Rpo3/Rpb3/RPAC1"/>
</dbReference>
<dbReference type="GO" id="GO:0000428">
    <property type="term" value="C:DNA-directed RNA polymerase complex"/>
    <property type="evidence" value="ECO:0007669"/>
    <property type="project" value="UniProtKB-KW"/>
</dbReference>
<reference evidence="5 6" key="1">
    <citation type="submission" date="2024-11" db="EMBL/GenBank/DDBJ databases">
        <title>Adaptive evolution of stress response genes in parasites aligns with host niche diversity.</title>
        <authorList>
            <person name="Hahn C."/>
            <person name="Resl P."/>
        </authorList>
    </citation>
    <scope>NUCLEOTIDE SEQUENCE [LARGE SCALE GENOMIC DNA]</scope>
    <source>
        <strain evidence="5">EGGRZ-B1_66</strain>
        <tissue evidence="5">Body</tissue>
    </source>
</reference>
<dbReference type="HAMAP" id="MF_00320">
    <property type="entry name" value="RNApol_arch_Rpo3"/>
    <property type="match status" value="1"/>
</dbReference>
<dbReference type="Proteomes" id="UP001626550">
    <property type="component" value="Unassembled WGS sequence"/>
</dbReference>
<protein>
    <submittedName>
        <fullName evidence="5">DNA-directed RNA polymerases I and III subunit RPAC1</fullName>
    </submittedName>
</protein>
<evidence type="ECO:0000313" key="5">
    <source>
        <dbReference type="EMBL" id="KAL3317501.1"/>
    </source>
</evidence>
<dbReference type="InterPro" id="IPR033898">
    <property type="entry name" value="RNAP_AC19"/>
</dbReference>
<dbReference type="InterPro" id="IPR036603">
    <property type="entry name" value="RBP11-like"/>
</dbReference>
<dbReference type="SMART" id="SM00662">
    <property type="entry name" value="RPOLD"/>
    <property type="match status" value="1"/>
</dbReference>
<dbReference type="SUPFAM" id="SSF56553">
    <property type="entry name" value="Insert subdomain of RNA polymerase alpha subunit"/>
    <property type="match status" value="1"/>
</dbReference>
<accession>A0ABD2QFG2</accession>
<keyword evidence="2 5" id="KW-0240">DNA-directed RNA polymerase</keyword>
<dbReference type="CDD" id="cd07032">
    <property type="entry name" value="RNAP_I_II_AC40"/>
    <property type="match status" value="1"/>
</dbReference>
<proteinExistence type="inferred from homology"/>
<dbReference type="Pfam" id="PF01193">
    <property type="entry name" value="RNA_pol_L"/>
    <property type="match status" value="1"/>
</dbReference>
<evidence type="ECO:0000259" key="4">
    <source>
        <dbReference type="SMART" id="SM00662"/>
    </source>
</evidence>
<keyword evidence="3" id="KW-0804">Transcription</keyword>
<evidence type="ECO:0000256" key="2">
    <source>
        <dbReference type="ARBA" id="ARBA00022478"/>
    </source>
</evidence>
<dbReference type="InterPro" id="IPR033901">
    <property type="entry name" value="RNAPI/III_AC40"/>
</dbReference>
<dbReference type="InterPro" id="IPR050518">
    <property type="entry name" value="Rpo3/RPB3_RNA_Pol_subunit"/>
</dbReference>
<dbReference type="HAMAP" id="MF_00261">
    <property type="entry name" value="RNApol_arch_Rpo11"/>
    <property type="match status" value="1"/>
</dbReference>
<evidence type="ECO:0000256" key="3">
    <source>
        <dbReference type="ARBA" id="ARBA00023163"/>
    </source>
</evidence>
<dbReference type="EMBL" id="JBJKFK010000375">
    <property type="protein sequence ID" value="KAL3317501.1"/>
    <property type="molecule type" value="Genomic_DNA"/>
</dbReference>
<keyword evidence="6" id="KW-1185">Reference proteome</keyword>
<dbReference type="SUPFAM" id="SSF55257">
    <property type="entry name" value="RBP11-like subunits of RNA polymerase"/>
    <property type="match status" value="2"/>
</dbReference>
<comment type="subcellular location">
    <subcellularLocation>
        <location evidence="1">Virion</location>
    </subcellularLocation>
</comment>
<dbReference type="Gene3D" id="2.170.120.12">
    <property type="entry name" value="DNA-directed RNA polymerase, insert domain"/>
    <property type="match status" value="1"/>
</dbReference>
<dbReference type="InterPro" id="IPR036643">
    <property type="entry name" value="RNApol_insert_sf"/>
</dbReference>
<sequence length="440" mass="49533">MFEYVEHGILERPEEEEKWDLDKFKKIFRVENVSKPESLTLEFDMLNVDCSFANALRRMLIAEVPSVAIDRIYMYQNTSVISDETLSLRIALIPLNIDPSQVPFPQQPLPADDAVASLDASSHFLFDFSEKCTKDFLKNDPTAATNKSRWIYSSSLKWLPLPGQEERYSECKPGPVNEKILINKLVLGTELEAKCLAVKGLGRDHAKFQPVSACYYKFHPRITLNERVEGQMAETLKSSFADGVIEIEPVTGVAKVANPRLDNGSREHMRHPELKSSVKVFVDPKQCIFTVESVARPPEKLLIEAFGVMLEKCQHFLAVTDKCEFGGMFKDGDDVSSSLVCGRLVSLQVLAMSTDGSRATFRFDGEDHTLGAALRFCILRNKDAKFCGYCVPHPLEDCIHLEVHAKRDLSAVELLKSGLKTLQAAFEHMRNCFDISFSQL</sequence>
<dbReference type="PANTHER" id="PTHR11800">
    <property type="entry name" value="DNA-DIRECTED RNA POLYMERASE"/>
    <property type="match status" value="1"/>
</dbReference>
<dbReference type="Pfam" id="PF13656">
    <property type="entry name" value="RNA_pol_L_2"/>
    <property type="match status" value="1"/>
</dbReference>
<dbReference type="InterPro" id="IPR022905">
    <property type="entry name" value="Rpo11-like"/>
</dbReference>
<gene>
    <name evidence="5" type="primary">POLR1C</name>
    <name evidence="5" type="ORF">Ciccas_003850</name>
</gene>
<dbReference type="InterPro" id="IPR011263">
    <property type="entry name" value="DNA-dir_RNA_pol_RpoA/D/Rpb3"/>
</dbReference>
<name>A0ABD2QFG2_9PLAT</name>
<comment type="caution">
    <text evidence="5">The sequence shown here is derived from an EMBL/GenBank/DDBJ whole genome shotgun (WGS) entry which is preliminary data.</text>
</comment>
<dbReference type="PANTHER" id="PTHR11800:SF13">
    <property type="entry name" value="DNA-DIRECTED RNA POLYMERASES I AND III SUBUNIT RPAC1"/>
    <property type="match status" value="1"/>
</dbReference>
<feature type="domain" description="DNA-directed RNA polymerase RpoA/D/Rpb3-type" evidence="4">
    <location>
        <begin position="40"/>
        <end position="319"/>
    </location>
</feature>